<dbReference type="OrthoDB" id="432528at2759"/>
<proteinExistence type="predicted"/>
<dbReference type="AlphaFoldDB" id="A0A9W4T8E7"/>
<protein>
    <submittedName>
        <fullName evidence="1">16796_t:CDS:1</fullName>
    </submittedName>
</protein>
<dbReference type="Proteomes" id="UP001153678">
    <property type="component" value="Unassembled WGS sequence"/>
</dbReference>
<evidence type="ECO:0000313" key="2">
    <source>
        <dbReference type="Proteomes" id="UP001153678"/>
    </source>
</evidence>
<comment type="caution">
    <text evidence="1">The sequence shown here is derived from an EMBL/GenBank/DDBJ whole genome shotgun (WGS) entry which is preliminary data.</text>
</comment>
<dbReference type="EMBL" id="CAMKVN010014929">
    <property type="protein sequence ID" value="CAI2196771.1"/>
    <property type="molecule type" value="Genomic_DNA"/>
</dbReference>
<sequence length="50" mass="6019">VESFTSAEHYSHTFVLIENKLYFFSGDEEFYSNEVFYLDLSQQFYAEYPS</sequence>
<reference evidence="1" key="1">
    <citation type="submission" date="2022-08" db="EMBL/GenBank/DDBJ databases">
        <authorList>
            <person name="Kallberg Y."/>
            <person name="Tangrot J."/>
            <person name="Rosling A."/>
        </authorList>
    </citation>
    <scope>NUCLEOTIDE SEQUENCE</scope>
    <source>
        <strain evidence="1">Wild A</strain>
    </source>
</reference>
<name>A0A9W4T8E7_9GLOM</name>
<evidence type="ECO:0000313" key="1">
    <source>
        <dbReference type="EMBL" id="CAI2196771.1"/>
    </source>
</evidence>
<keyword evidence="2" id="KW-1185">Reference proteome</keyword>
<accession>A0A9W4T8E7</accession>
<organism evidence="1 2">
    <name type="scientific">Funneliformis geosporum</name>
    <dbReference type="NCBI Taxonomy" id="1117311"/>
    <lineage>
        <taxon>Eukaryota</taxon>
        <taxon>Fungi</taxon>
        <taxon>Fungi incertae sedis</taxon>
        <taxon>Mucoromycota</taxon>
        <taxon>Glomeromycotina</taxon>
        <taxon>Glomeromycetes</taxon>
        <taxon>Glomerales</taxon>
        <taxon>Glomeraceae</taxon>
        <taxon>Funneliformis</taxon>
    </lineage>
</organism>
<gene>
    <name evidence="1" type="ORF">FWILDA_LOCUS17745</name>
</gene>
<feature type="non-terminal residue" evidence="1">
    <location>
        <position position="1"/>
    </location>
</feature>